<dbReference type="EMBL" id="JAPHAV010000007">
    <property type="protein sequence ID" value="MCX2697943.1"/>
    <property type="molecule type" value="Genomic_DNA"/>
</dbReference>
<dbReference type="CDD" id="cd04301">
    <property type="entry name" value="NAT_SF"/>
    <property type="match status" value="1"/>
</dbReference>
<evidence type="ECO:0000313" key="2">
    <source>
        <dbReference type="EMBL" id="MCX2697943.1"/>
    </source>
</evidence>
<dbReference type="Gene3D" id="3.40.630.30">
    <property type="match status" value="1"/>
</dbReference>
<reference evidence="2 3" key="1">
    <citation type="submission" date="2022-11" db="EMBL/GenBank/DDBJ databases">
        <title>Brucella sp. YY2X, whole genome shotgun sequencing project.</title>
        <authorList>
            <person name="Yang Y."/>
        </authorList>
    </citation>
    <scope>NUCLEOTIDE SEQUENCE [LARGE SCALE GENOMIC DNA]</scope>
    <source>
        <strain evidence="2 3">YY2X</strain>
    </source>
</reference>
<accession>A0ABT3QQQ2</accession>
<organism evidence="2 3">
    <name type="scientific">Ochrobactrum chromiisoli</name>
    <dbReference type="NCBI Taxonomy" id="2993941"/>
    <lineage>
        <taxon>Bacteria</taxon>
        <taxon>Pseudomonadati</taxon>
        <taxon>Pseudomonadota</taxon>
        <taxon>Alphaproteobacteria</taxon>
        <taxon>Hyphomicrobiales</taxon>
        <taxon>Brucellaceae</taxon>
        <taxon>Brucella/Ochrobactrum group</taxon>
        <taxon>Ochrobactrum</taxon>
    </lineage>
</organism>
<dbReference type="InterPro" id="IPR000182">
    <property type="entry name" value="GNAT_dom"/>
</dbReference>
<dbReference type="PROSITE" id="PS51186">
    <property type="entry name" value="GNAT"/>
    <property type="match status" value="1"/>
</dbReference>
<name>A0ABT3QQQ2_9HYPH</name>
<dbReference type="InterPro" id="IPR016181">
    <property type="entry name" value="Acyl_CoA_acyltransferase"/>
</dbReference>
<dbReference type="InterPro" id="IPR050276">
    <property type="entry name" value="MshD_Acetyltransferase"/>
</dbReference>
<dbReference type="SUPFAM" id="SSF55729">
    <property type="entry name" value="Acyl-CoA N-acyltransferases (Nat)"/>
    <property type="match status" value="1"/>
</dbReference>
<gene>
    <name evidence="2" type="ORF">OPR82_14405</name>
</gene>
<dbReference type="Proteomes" id="UP001301216">
    <property type="component" value="Unassembled WGS sequence"/>
</dbReference>
<proteinExistence type="predicted"/>
<protein>
    <submittedName>
        <fullName evidence="2">N-acetyltransferase</fullName>
    </submittedName>
</protein>
<evidence type="ECO:0000259" key="1">
    <source>
        <dbReference type="PROSITE" id="PS51186"/>
    </source>
</evidence>
<keyword evidence="3" id="KW-1185">Reference proteome</keyword>
<comment type="caution">
    <text evidence="2">The sequence shown here is derived from an EMBL/GenBank/DDBJ whole genome shotgun (WGS) entry which is preliminary data.</text>
</comment>
<dbReference type="PANTHER" id="PTHR43617">
    <property type="entry name" value="L-AMINO ACID N-ACETYLTRANSFERASE"/>
    <property type="match status" value="1"/>
</dbReference>
<evidence type="ECO:0000313" key="3">
    <source>
        <dbReference type="Proteomes" id="UP001301216"/>
    </source>
</evidence>
<dbReference type="PANTHER" id="PTHR43617:SF2">
    <property type="entry name" value="UPF0039 PROTEIN SLL0451"/>
    <property type="match status" value="1"/>
</dbReference>
<sequence length="164" mass="17962">MYIRTEQPQDIASIRHLTAEAFRTMPYSTQKEAAIIDALRAASALTLSLVAEEKNDIIGHVAFSPVSIDGVDSDWYGLGPVSVQPDKQGKGIGRALIREGLKRLKNDGACGCVLVGDPAYYQHFDFKADERLKLKGVPAKYFQCLLMKGDMPSGEVTFHAAFDV</sequence>
<dbReference type="Pfam" id="PF00583">
    <property type="entry name" value="Acetyltransf_1"/>
    <property type="match status" value="1"/>
</dbReference>
<feature type="domain" description="N-acetyltransferase" evidence="1">
    <location>
        <begin position="1"/>
        <end position="152"/>
    </location>
</feature>
<dbReference type="RefSeq" id="WP_265985573.1">
    <property type="nucleotide sequence ID" value="NZ_JAPHAV010000007.1"/>
</dbReference>